<accession>A0A4Y9KUA2</accession>
<reference evidence="3 4" key="1">
    <citation type="submission" date="2019-03" db="EMBL/GenBank/DDBJ databases">
        <title>Bradyrhizobium strains diversity isolated from Chamaecrista fasciculata.</title>
        <authorList>
            <person name="Urquiaga M.C.O."/>
            <person name="Hungria M."/>
            <person name="Delamuta J.R.M."/>
        </authorList>
    </citation>
    <scope>NUCLEOTIDE SEQUENCE [LARGE SCALE GENOMIC DNA]</scope>
    <source>
        <strain evidence="3 4">CNPSo 3424</strain>
    </source>
</reference>
<dbReference type="InterPro" id="IPR012495">
    <property type="entry name" value="TadE-like_dom"/>
</dbReference>
<name>A0A4Y9KUA2_9BRAD</name>
<dbReference type="AlphaFoldDB" id="A0A4Y9KUA2"/>
<dbReference type="Proteomes" id="UP000298225">
    <property type="component" value="Unassembled WGS sequence"/>
</dbReference>
<sequence>MDLGGPQAMANFLNNARCSARDFVADTRALAATEFAVIVPLMLVMFFGTVEFSSAIAIDRKVTLIARTLSDLTSQSTTLADADMQNTFTASISIVMPYDATLVKGSISQIYIDANSIATVQWSKAGTIASGATQATLATSGRKAGDKVTNEIPSTLLIPSTYLILSEASYTYTPSVGYVLKSSIPLRDLSYTRPRQATCVQYNNVPSSC</sequence>
<evidence type="ECO:0000256" key="1">
    <source>
        <dbReference type="SAM" id="Phobius"/>
    </source>
</evidence>
<evidence type="ECO:0000259" key="2">
    <source>
        <dbReference type="Pfam" id="PF07811"/>
    </source>
</evidence>
<keyword evidence="1" id="KW-0812">Transmembrane</keyword>
<comment type="caution">
    <text evidence="3">The sequence shown here is derived from an EMBL/GenBank/DDBJ whole genome shotgun (WGS) entry which is preliminary data.</text>
</comment>
<keyword evidence="1" id="KW-0472">Membrane</keyword>
<evidence type="ECO:0000313" key="3">
    <source>
        <dbReference type="EMBL" id="TFV34920.1"/>
    </source>
</evidence>
<dbReference type="OrthoDB" id="7189296at2"/>
<dbReference type="Pfam" id="PF07811">
    <property type="entry name" value="TadE"/>
    <property type="match status" value="1"/>
</dbReference>
<gene>
    <name evidence="3" type="ORF">E4K66_28945</name>
</gene>
<feature type="transmembrane region" description="Helical" evidence="1">
    <location>
        <begin position="35"/>
        <end position="58"/>
    </location>
</feature>
<dbReference type="EMBL" id="SPQU01000017">
    <property type="protein sequence ID" value="TFV34920.1"/>
    <property type="molecule type" value="Genomic_DNA"/>
</dbReference>
<evidence type="ECO:0000313" key="4">
    <source>
        <dbReference type="Proteomes" id="UP000298225"/>
    </source>
</evidence>
<keyword evidence="1" id="KW-1133">Transmembrane helix</keyword>
<keyword evidence="4" id="KW-1185">Reference proteome</keyword>
<feature type="domain" description="TadE-like" evidence="2">
    <location>
        <begin position="31"/>
        <end position="64"/>
    </location>
</feature>
<protein>
    <submittedName>
        <fullName evidence="3">Pilus assembly protein</fullName>
    </submittedName>
</protein>
<organism evidence="3 4">
    <name type="scientific">Bradyrhizobium frederickii</name>
    <dbReference type="NCBI Taxonomy" id="2560054"/>
    <lineage>
        <taxon>Bacteria</taxon>
        <taxon>Pseudomonadati</taxon>
        <taxon>Pseudomonadota</taxon>
        <taxon>Alphaproteobacteria</taxon>
        <taxon>Hyphomicrobiales</taxon>
        <taxon>Nitrobacteraceae</taxon>
        <taxon>Bradyrhizobium</taxon>
    </lineage>
</organism>
<proteinExistence type="predicted"/>